<proteinExistence type="predicted"/>
<organism evidence="1 2">
    <name type="scientific">Metabacillus hrfriensis</name>
    <dbReference type="NCBI Taxonomy" id="3048891"/>
    <lineage>
        <taxon>Bacteria</taxon>
        <taxon>Bacillati</taxon>
        <taxon>Bacillota</taxon>
        <taxon>Bacilli</taxon>
        <taxon>Bacillales</taxon>
        <taxon>Bacillaceae</taxon>
        <taxon>Metabacillus</taxon>
    </lineage>
</organism>
<dbReference type="Proteomes" id="UP001226091">
    <property type="component" value="Chromosome"/>
</dbReference>
<sequence>MKKLEFIPMLILLSITLSGCNLFDSKNNLPIEMVAFNSLTDKEKDMIPVSPKDSIVEKVTVNGDVKSLIDNNYGKDKVYSVTFNHTKSVPFGNLVVFVDLDEKTVLGKGFSSK</sequence>
<keyword evidence="2" id="KW-1185">Reference proteome</keyword>
<evidence type="ECO:0000313" key="1">
    <source>
        <dbReference type="EMBL" id="WHZ58969.1"/>
    </source>
</evidence>
<protein>
    <submittedName>
        <fullName evidence="1">Uncharacterized protein</fullName>
    </submittedName>
</protein>
<reference evidence="2" key="1">
    <citation type="journal article" date="2025" name="Aquaculture">
        <title>Assessment of the bioflocculant production and safety properties of Metabacillus hrfriensis sp. nov. based on phenotypic and whole-genome sequencing analysis.</title>
        <authorList>
            <person name="Zhang R."/>
            <person name="Zhao Z."/>
            <person name="Luo L."/>
            <person name="Wang S."/>
            <person name="Guo K."/>
            <person name="Xu W."/>
        </authorList>
    </citation>
    <scope>NUCLEOTIDE SEQUENCE [LARGE SCALE GENOMIC DNA]</scope>
    <source>
        <strain evidence="2">CT-WN-B3</strain>
    </source>
</reference>
<evidence type="ECO:0000313" key="2">
    <source>
        <dbReference type="Proteomes" id="UP001226091"/>
    </source>
</evidence>
<dbReference type="EMBL" id="CP126116">
    <property type="protein sequence ID" value="WHZ58969.1"/>
    <property type="molecule type" value="Genomic_DNA"/>
</dbReference>
<accession>A0ACD4REP7</accession>
<gene>
    <name evidence="1" type="ORF">QLQ22_06415</name>
</gene>
<name>A0ACD4REP7_9BACI</name>